<protein>
    <submittedName>
        <fullName evidence="1">Uncharacterized protein</fullName>
    </submittedName>
</protein>
<sequence length="54" mass="6434">MLILLLFVLMIFHSFSIIYSTQNKKHQLGLENMPSYNLRKDSIVYKKCEKLNQT</sequence>
<evidence type="ECO:0000313" key="2">
    <source>
        <dbReference type="Proteomes" id="UP000290013"/>
    </source>
</evidence>
<organism evidence="1 2">
    <name type="scientific">Chryseobacterium taihuense</name>
    <dbReference type="NCBI Taxonomy" id="1141221"/>
    <lineage>
        <taxon>Bacteria</taxon>
        <taxon>Pseudomonadati</taxon>
        <taxon>Bacteroidota</taxon>
        <taxon>Flavobacteriia</taxon>
        <taxon>Flavobacteriales</taxon>
        <taxon>Weeksellaceae</taxon>
        <taxon>Chryseobacterium group</taxon>
        <taxon>Chryseobacterium</taxon>
    </lineage>
</organism>
<dbReference type="EMBL" id="LR215974">
    <property type="protein sequence ID" value="VFB04956.1"/>
    <property type="molecule type" value="Genomic_DNA"/>
</dbReference>
<proteinExistence type="predicted"/>
<dbReference type="AlphaFoldDB" id="A0A4U8WGR6"/>
<accession>A0A4U8WGR6</accession>
<gene>
    <name evidence="1" type="ORF">NCTC12078_03010</name>
</gene>
<reference evidence="1 2" key="1">
    <citation type="submission" date="2019-02" db="EMBL/GenBank/DDBJ databases">
        <authorList>
            <consortium name="Pathogen Informatics"/>
        </authorList>
    </citation>
    <scope>NUCLEOTIDE SEQUENCE [LARGE SCALE GENOMIC DNA]</scope>
    <source>
        <strain evidence="1 2">3012STDY6944375</strain>
    </source>
</reference>
<name>A0A4U8WGR6_9FLAO</name>
<dbReference type="Proteomes" id="UP000290013">
    <property type="component" value="Chromosome"/>
</dbReference>
<evidence type="ECO:0000313" key="1">
    <source>
        <dbReference type="EMBL" id="VFB04956.1"/>
    </source>
</evidence>
<dbReference type="KEGG" id="ctai:NCTC12078_03010"/>